<comment type="caution">
    <text evidence="2">The sequence shown here is derived from an EMBL/GenBank/DDBJ whole genome shotgun (WGS) entry which is preliminary data.</text>
</comment>
<evidence type="ECO:0000259" key="1">
    <source>
        <dbReference type="Pfam" id="PF13443"/>
    </source>
</evidence>
<dbReference type="RefSeq" id="WP_087235003.1">
    <property type="nucleotide sequence ID" value="NZ_JAKNHQ010000023.1"/>
</dbReference>
<name>A0ABS9MLZ0_9FIRM</name>
<evidence type="ECO:0000313" key="2">
    <source>
        <dbReference type="EMBL" id="MCG4611824.1"/>
    </source>
</evidence>
<protein>
    <submittedName>
        <fullName evidence="2">Helix-turn-helix domain-containing protein</fullName>
    </submittedName>
</protein>
<dbReference type="SUPFAM" id="SSF47413">
    <property type="entry name" value="lambda repressor-like DNA-binding domains"/>
    <property type="match status" value="1"/>
</dbReference>
<dbReference type="Proteomes" id="UP001298681">
    <property type="component" value="Unassembled WGS sequence"/>
</dbReference>
<gene>
    <name evidence="2" type="ORF">L0P57_12885</name>
</gene>
<reference evidence="2 3" key="1">
    <citation type="submission" date="2022-01" db="EMBL/GenBank/DDBJ databases">
        <title>Collection of gut derived symbiotic bacterial strains cultured from healthy donors.</title>
        <authorList>
            <person name="Lin H."/>
            <person name="Kohout C."/>
            <person name="Waligurski E."/>
            <person name="Pamer E.G."/>
        </authorList>
    </citation>
    <scope>NUCLEOTIDE SEQUENCE [LARGE SCALE GENOMIC DNA]</scope>
    <source>
        <strain evidence="2 3">DFI.7.58</strain>
    </source>
</reference>
<feature type="domain" description="HTH cro/C1-type" evidence="1">
    <location>
        <begin position="13"/>
        <end position="66"/>
    </location>
</feature>
<sequence length="68" mass="8019">MISYEPFYQTLFRKNITEYQLIYNFGFSANTLHRMKHGRNITLKTLDTLCCILECDIADIIAYHPDEA</sequence>
<dbReference type="Pfam" id="PF13443">
    <property type="entry name" value="HTH_26"/>
    <property type="match status" value="1"/>
</dbReference>
<dbReference type="Gene3D" id="1.10.260.40">
    <property type="entry name" value="lambda repressor-like DNA-binding domains"/>
    <property type="match status" value="1"/>
</dbReference>
<organism evidence="2 3">
    <name type="scientific">Anaeromassilibacillus senegalensis</name>
    <dbReference type="NCBI Taxonomy" id="1673717"/>
    <lineage>
        <taxon>Bacteria</taxon>
        <taxon>Bacillati</taxon>
        <taxon>Bacillota</taxon>
        <taxon>Clostridia</taxon>
        <taxon>Eubacteriales</taxon>
        <taxon>Acutalibacteraceae</taxon>
        <taxon>Anaeromassilibacillus</taxon>
    </lineage>
</organism>
<dbReference type="InterPro" id="IPR001387">
    <property type="entry name" value="Cro/C1-type_HTH"/>
</dbReference>
<accession>A0ABS9MLZ0</accession>
<evidence type="ECO:0000313" key="3">
    <source>
        <dbReference type="Proteomes" id="UP001298681"/>
    </source>
</evidence>
<keyword evidence="3" id="KW-1185">Reference proteome</keyword>
<dbReference type="InterPro" id="IPR010982">
    <property type="entry name" value="Lambda_DNA-bd_dom_sf"/>
</dbReference>
<dbReference type="EMBL" id="JAKNHQ010000023">
    <property type="protein sequence ID" value="MCG4611824.1"/>
    <property type="molecule type" value="Genomic_DNA"/>
</dbReference>
<proteinExistence type="predicted"/>